<evidence type="ECO:0000256" key="1">
    <source>
        <dbReference type="ARBA" id="ARBA00023054"/>
    </source>
</evidence>
<sequence>RKRQKEQTEAQKRHATLAKLQRAERADRMVHNCKRVDFRIQQAEQQRELLAQQQVAREEEEARRQELIRQIACSVPYRDAIVNARADVLKMTAAAAAHAAQFEHIETARGHHPMFGYDAKTVFTNPAFKLAHALRQAGVGATPAAHDAIMQRITLPKKPF</sequence>
<evidence type="ECO:0000313" key="4">
    <source>
        <dbReference type="EMBL" id="KAG5180216.1"/>
    </source>
</evidence>
<accession>A0A835YS65</accession>
<keyword evidence="1 2" id="KW-0175">Coiled coil</keyword>
<dbReference type="AlphaFoldDB" id="A0A835YS65"/>
<gene>
    <name evidence="4" type="ORF">JKP88DRAFT_182386</name>
</gene>
<organism evidence="4 5">
    <name type="scientific">Tribonema minus</name>
    <dbReference type="NCBI Taxonomy" id="303371"/>
    <lineage>
        <taxon>Eukaryota</taxon>
        <taxon>Sar</taxon>
        <taxon>Stramenopiles</taxon>
        <taxon>Ochrophyta</taxon>
        <taxon>PX clade</taxon>
        <taxon>Xanthophyceae</taxon>
        <taxon>Tribonematales</taxon>
        <taxon>Tribonemataceae</taxon>
        <taxon>Tribonema</taxon>
    </lineage>
</organism>
<evidence type="ECO:0000313" key="5">
    <source>
        <dbReference type="Proteomes" id="UP000664859"/>
    </source>
</evidence>
<dbReference type="PANTHER" id="PTHR21549:SF1">
    <property type="entry name" value="COILED-COIL DOMAIN-CONTAINING PROTEIN 148"/>
    <property type="match status" value="1"/>
</dbReference>
<feature type="region of interest" description="Disordered" evidence="3">
    <location>
        <begin position="1"/>
        <end position="23"/>
    </location>
</feature>
<evidence type="ECO:0000256" key="3">
    <source>
        <dbReference type="SAM" id="MobiDB-lite"/>
    </source>
</evidence>
<feature type="non-terminal residue" evidence="4">
    <location>
        <position position="1"/>
    </location>
</feature>
<feature type="coiled-coil region" evidence="2">
    <location>
        <begin position="33"/>
        <end position="70"/>
    </location>
</feature>
<protein>
    <submittedName>
        <fullName evidence="4">Uncharacterized protein</fullName>
    </submittedName>
</protein>
<proteinExistence type="predicted"/>
<reference evidence="4" key="1">
    <citation type="submission" date="2021-02" db="EMBL/GenBank/DDBJ databases">
        <title>First Annotated Genome of the Yellow-green Alga Tribonema minus.</title>
        <authorList>
            <person name="Mahan K.M."/>
        </authorList>
    </citation>
    <scope>NUCLEOTIDE SEQUENCE</scope>
    <source>
        <strain evidence="4">UTEX B ZZ1240</strain>
    </source>
</reference>
<evidence type="ECO:0000256" key="2">
    <source>
        <dbReference type="SAM" id="Coils"/>
    </source>
</evidence>
<comment type="caution">
    <text evidence="4">The sequence shown here is derived from an EMBL/GenBank/DDBJ whole genome shotgun (WGS) entry which is preliminary data.</text>
</comment>
<dbReference type="PANTHER" id="PTHR21549">
    <property type="entry name" value="MUTATED IN BLADDER CANCER 1"/>
    <property type="match status" value="1"/>
</dbReference>
<name>A0A835YS65_9STRA</name>
<dbReference type="InterPro" id="IPR039902">
    <property type="entry name" value="CCDC148/CCDC112"/>
</dbReference>
<keyword evidence="5" id="KW-1185">Reference proteome</keyword>
<dbReference type="Proteomes" id="UP000664859">
    <property type="component" value="Unassembled WGS sequence"/>
</dbReference>
<feature type="compositionally biased region" description="Basic and acidic residues" evidence="3">
    <location>
        <begin position="1"/>
        <end position="12"/>
    </location>
</feature>
<dbReference type="EMBL" id="JAFCMP010000402">
    <property type="protein sequence ID" value="KAG5180216.1"/>
    <property type="molecule type" value="Genomic_DNA"/>
</dbReference>